<accession>A0ABQ8C591</accession>
<comment type="caution">
    <text evidence="2">The sequence shown here is derived from an EMBL/GenBank/DDBJ whole genome shotgun (WGS) entry which is preliminary data.</text>
</comment>
<evidence type="ECO:0000259" key="1">
    <source>
        <dbReference type="PROSITE" id="PS50181"/>
    </source>
</evidence>
<organism evidence="2 3">
    <name type="scientific">Brassica napus</name>
    <name type="common">Rape</name>
    <dbReference type="NCBI Taxonomy" id="3708"/>
    <lineage>
        <taxon>Eukaryota</taxon>
        <taxon>Viridiplantae</taxon>
        <taxon>Streptophyta</taxon>
        <taxon>Embryophyta</taxon>
        <taxon>Tracheophyta</taxon>
        <taxon>Spermatophyta</taxon>
        <taxon>Magnoliopsida</taxon>
        <taxon>eudicotyledons</taxon>
        <taxon>Gunneridae</taxon>
        <taxon>Pentapetalae</taxon>
        <taxon>rosids</taxon>
        <taxon>malvids</taxon>
        <taxon>Brassicales</taxon>
        <taxon>Brassicaceae</taxon>
        <taxon>Brassiceae</taxon>
        <taxon>Brassica</taxon>
    </lineage>
</organism>
<dbReference type="SMART" id="SM00256">
    <property type="entry name" value="FBOX"/>
    <property type="match status" value="1"/>
</dbReference>
<evidence type="ECO:0000313" key="3">
    <source>
        <dbReference type="Proteomes" id="UP000824890"/>
    </source>
</evidence>
<dbReference type="NCBIfam" id="TIGR01640">
    <property type="entry name" value="F_box_assoc_1"/>
    <property type="match status" value="2"/>
</dbReference>
<dbReference type="PANTHER" id="PTHR31672:SF13">
    <property type="entry name" value="F-BOX PROTEIN CPR30-LIKE"/>
    <property type="match status" value="1"/>
</dbReference>
<protein>
    <recommendedName>
        <fullName evidence="1">F-box domain-containing protein</fullName>
    </recommendedName>
</protein>
<dbReference type="InterPro" id="IPR001810">
    <property type="entry name" value="F-box_dom"/>
</dbReference>
<dbReference type="Gene3D" id="1.20.1280.50">
    <property type="match status" value="1"/>
</dbReference>
<dbReference type="Proteomes" id="UP000824890">
    <property type="component" value="Unassembled WGS sequence"/>
</dbReference>
<name>A0ABQ8C591_BRANA</name>
<keyword evidence="3" id="KW-1185">Reference proteome</keyword>
<sequence>MELLPHDVVEYIFERLDVKTLLKFTAVSKQWKSSIIQCRSFQTRQMLHRKQSGKTDVVLVSLYDGAGSNPNIEALRTLVVGSTVSVKIPTTWENKFYQVCNSSCDGLICLYYRYNPSIVVNPTTRWHRTRALVSPSPGFGKDKICGTYKPVWLYNSAEVGLKIKSITTCEVFDFTTNAWRYIVPASPYLIYHSQDPVYCDGSLHWFTKGDETNILALDLHTETFQVIPRPPFLHSLLRLIESIICSLHDRLCVSERIWPEQVIWSFDSEEKTWKKIYSIDLKTTPSWRRNNRWRTFTPLSVLGKDKLLFYDGESSDGPLVTLDLRTKYCDIAYKCKVKAYKALCYVPSLISILDRATWNCCYHTTQMLRHKQSGKTHVAFVSLYGGSARNSGIEALRTLAVGSTVSVKIPTTWENKIRQPSPGFGKDKINGTYKVVWLYNSAELGLKNKSITTCEVFDFTTNAWRYIVPASPYLIHHIQVPLYCDGSLHWLTEGDETNVLSLDLHTETFQVIPQPPFLHGLTTPNLIMCSLDDRLCVSPRIWLQQHVMWSFDSEDKTWKKIYSIDLKRTSSALRDYITPLSVLGKDKLLLYDREFSGVQLVAYDLRTKYYDISYKCNDNAYVLCYVPSLISIL</sequence>
<dbReference type="InterPro" id="IPR017451">
    <property type="entry name" value="F-box-assoc_interact_dom"/>
</dbReference>
<dbReference type="EMBL" id="JAGKQM010000009">
    <property type="protein sequence ID" value="KAH0911556.1"/>
    <property type="molecule type" value="Genomic_DNA"/>
</dbReference>
<dbReference type="InterPro" id="IPR011043">
    <property type="entry name" value="Gal_Oxase/kelch_b-propeller"/>
</dbReference>
<dbReference type="InterPro" id="IPR006527">
    <property type="entry name" value="F-box-assoc_dom_typ1"/>
</dbReference>
<proteinExistence type="predicted"/>
<dbReference type="InterPro" id="IPR050796">
    <property type="entry name" value="SCF_F-box_component"/>
</dbReference>
<evidence type="ECO:0000313" key="2">
    <source>
        <dbReference type="EMBL" id="KAH0911556.1"/>
    </source>
</evidence>
<dbReference type="Pfam" id="PF07734">
    <property type="entry name" value="FBA_1"/>
    <property type="match status" value="2"/>
</dbReference>
<dbReference type="Pfam" id="PF00646">
    <property type="entry name" value="F-box"/>
    <property type="match status" value="1"/>
</dbReference>
<dbReference type="SUPFAM" id="SSF50965">
    <property type="entry name" value="Galactose oxidase, central domain"/>
    <property type="match status" value="2"/>
</dbReference>
<dbReference type="PANTHER" id="PTHR31672">
    <property type="entry name" value="BNACNNG10540D PROTEIN"/>
    <property type="match status" value="1"/>
</dbReference>
<feature type="domain" description="F-box" evidence="1">
    <location>
        <begin position="1"/>
        <end position="44"/>
    </location>
</feature>
<reference evidence="2 3" key="1">
    <citation type="submission" date="2021-05" db="EMBL/GenBank/DDBJ databases">
        <title>Genome Assembly of Synthetic Allotetraploid Brassica napus Reveals Homoeologous Exchanges between Subgenomes.</title>
        <authorList>
            <person name="Davis J.T."/>
        </authorList>
    </citation>
    <scope>NUCLEOTIDE SEQUENCE [LARGE SCALE GENOMIC DNA]</scope>
    <source>
        <strain evidence="3">cv. Da-Ae</strain>
        <tissue evidence="2">Seedling</tissue>
    </source>
</reference>
<dbReference type="SUPFAM" id="SSF81383">
    <property type="entry name" value="F-box domain"/>
    <property type="match status" value="1"/>
</dbReference>
<dbReference type="PROSITE" id="PS50181">
    <property type="entry name" value="FBOX"/>
    <property type="match status" value="1"/>
</dbReference>
<gene>
    <name evidence="2" type="ORF">HID58_034877</name>
</gene>
<dbReference type="InterPro" id="IPR036047">
    <property type="entry name" value="F-box-like_dom_sf"/>
</dbReference>